<keyword evidence="4 5" id="KW-0732">Signal</keyword>
<keyword evidence="2" id="KW-0813">Transport</keyword>
<keyword evidence="3" id="KW-0479">Metal-binding</keyword>
<dbReference type="Pfam" id="PF01297">
    <property type="entry name" value="ZnuA"/>
    <property type="match status" value="1"/>
</dbReference>
<dbReference type="AlphaFoldDB" id="A0A0D6P5P7"/>
<dbReference type="SUPFAM" id="SSF53807">
    <property type="entry name" value="Helical backbone' metal receptor"/>
    <property type="match status" value="1"/>
</dbReference>
<proteinExistence type="predicted"/>
<organism evidence="6 7">
    <name type="scientific">Acidisphaera rubrifaciens HS-AP3</name>
    <dbReference type="NCBI Taxonomy" id="1231350"/>
    <lineage>
        <taxon>Bacteria</taxon>
        <taxon>Pseudomonadati</taxon>
        <taxon>Pseudomonadota</taxon>
        <taxon>Alphaproteobacteria</taxon>
        <taxon>Acetobacterales</taxon>
        <taxon>Acetobacteraceae</taxon>
        <taxon>Acidisphaera</taxon>
    </lineage>
</organism>
<gene>
    <name evidence="6" type="ORF">Asru_0213_14</name>
</gene>
<comment type="caution">
    <text evidence="6">The sequence shown here is derived from an EMBL/GenBank/DDBJ whole genome shotgun (WGS) entry which is preliminary data.</text>
</comment>
<evidence type="ECO:0000256" key="1">
    <source>
        <dbReference type="ARBA" id="ARBA00004196"/>
    </source>
</evidence>
<dbReference type="GO" id="GO:0030001">
    <property type="term" value="P:metal ion transport"/>
    <property type="evidence" value="ECO:0007669"/>
    <property type="project" value="InterPro"/>
</dbReference>
<evidence type="ECO:0000256" key="4">
    <source>
        <dbReference type="ARBA" id="ARBA00022729"/>
    </source>
</evidence>
<accession>A0A0D6P5P7</accession>
<dbReference type="EMBL" id="BANB01000213">
    <property type="protein sequence ID" value="GAN76992.1"/>
    <property type="molecule type" value="Genomic_DNA"/>
</dbReference>
<dbReference type="GO" id="GO:0046872">
    <property type="term" value="F:metal ion binding"/>
    <property type="evidence" value="ECO:0007669"/>
    <property type="project" value="UniProtKB-KW"/>
</dbReference>
<dbReference type="InterPro" id="IPR050492">
    <property type="entry name" value="Bact_metal-bind_prot9"/>
</dbReference>
<keyword evidence="7" id="KW-1185">Reference proteome</keyword>
<feature type="chain" id="PRO_5002309900" evidence="5">
    <location>
        <begin position="35"/>
        <end position="307"/>
    </location>
</feature>
<reference evidence="6 7" key="1">
    <citation type="submission" date="2012-11" db="EMBL/GenBank/DDBJ databases">
        <title>Whole genome sequence of Acidisphaera rubrifaciens HS-AP3.</title>
        <authorList>
            <person name="Azuma Y."/>
            <person name="Higashiura N."/>
            <person name="Hirakawa H."/>
            <person name="Matsushita K."/>
        </authorList>
    </citation>
    <scope>NUCLEOTIDE SEQUENCE [LARGE SCALE GENOMIC DNA]</scope>
    <source>
        <strain evidence="6 7">HS-AP3</strain>
    </source>
</reference>
<evidence type="ECO:0000256" key="5">
    <source>
        <dbReference type="SAM" id="SignalP"/>
    </source>
</evidence>
<dbReference type="GO" id="GO:0030313">
    <property type="term" value="C:cell envelope"/>
    <property type="evidence" value="ECO:0007669"/>
    <property type="project" value="UniProtKB-SubCell"/>
</dbReference>
<evidence type="ECO:0000313" key="7">
    <source>
        <dbReference type="Proteomes" id="UP000032680"/>
    </source>
</evidence>
<evidence type="ECO:0000313" key="6">
    <source>
        <dbReference type="EMBL" id="GAN76992.1"/>
    </source>
</evidence>
<dbReference type="Proteomes" id="UP000032680">
    <property type="component" value="Unassembled WGS sequence"/>
</dbReference>
<dbReference type="PANTHER" id="PTHR42953:SF1">
    <property type="entry name" value="METAL-BINDING PROTEIN HI_0362-RELATED"/>
    <property type="match status" value="1"/>
</dbReference>
<name>A0A0D6P5P7_9PROT</name>
<dbReference type="PANTHER" id="PTHR42953">
    <property type="entry name" value="HIGH-AFFINITY ZINC UPTAKE SYSTEM PROTEIN ZNUA-RELATED"/>
    <property type="match status" value="1"/>
</dbReference>
<evidence type="ECO:0000256" key="3">
    <source>
        <dbReference type="ARBA" id="ARBA00022723"/>
    </source>
</evidence>
<sequence length="307" mass="32506">MPINPTCLYRRLLLPLGAALLATLLPGLAGGARAAGTEPVAIVAAENMYGDVAAQIGGDAVHVTSILSNPDQDPHLFEASPSVGRALSKARIVIYSGIDYDPWMAKLLAATHGGAGAAKRVTLVVAALGGHHDGDNPHVWYDQATMQAYARALAAALTTADPGHADGYSRRLAAFEASMAPIAARIAALRATCQGDAVTATEPVYGYMFAALGLQVRNMAFQLAVMNNTEPSARDVAAFEDDLRQHRVRLLLYNSQATDPIATRMMHIAGAAHVPVVGATETEPAGMTYQRWMLDGLDRVDRALRSR</sequence>
<evidence type="ECO:0000256" key="2">
    <source>
        <dbReference type="ARBA" id="ARBA00022448"/>
    </source>
</evidence>
<feature type="signal peptide" evidence="5">
    <location>
        <begin position="1"/>
        <end position="34"/>
    </location>
</feature>
<protein>
    <submittedName>
        <fullName evidence="6">ABC transporter Mn2+/Zn2+ permease</fullName>
    </submittedName>
</protein>
<dbReference type="InterPro" id="IPR006127">
    <property type="entry name" value="ZnuA-like"/>
</dbReference>
<dbReference type="Gene3D" id="3.40.50.1980">
    <property type="entry name" value="Nitrogenase molybdenum iron protein domain"/>
    <property type="match status" value="2"/>
</dbReference>
<comment type="subcellular location">
    <subcellularLocation>
        <location evidence="1">Cell envelope</location>
    </subcellularLocation>
</comment>